<protein>
    <submittedName>
        <fullName evidence="1">Uncharacterized protein</fullName>
    </submittedName>
</protein>
<organism evidence="1 2">
    <name type="scientific">Pontibacterium sinense</name>
    <dbReference type="NCBI Taxonomy" id="2781979"/>
    <lineage>
        <taxon>Bacteria</taxon>
        <taxon>Pseudomonadati</taxon>
        <taxon>Pseudomonadota</taxon>
        <taxon>Gammaproteobacteria</taxon>
        <taxon>Oceanospirillales</taxon>
        <taxon>Oceanospirillaceae</taxon>
        <taxon>Pontibacterium</taxon>
    </lineage>
</organism>
<gene>
    <name evidence="1" type="ORF">IOQ59_06320</name>
</gene>
<accession>A0A8J7FB86</accession>
<evidence type="ECO:0000313" key="1">
    <source>
        <dbReference type="EMBL" id="MBE9396877.1"/>
    </source>
</evidence>
<comment type="caution">
    <text evidence="1">The sequence shown here is derived from an EMBL/GenBank/DDBJ whole genome shotgun (WGS) entry which is preliminary data.</text>
</comment>
<dbReference type="AlphaFoldDB" id="A0A8J7FB86"/>
<name>A0A8J7FB86_9GAMM</name>
<sequence length="92" mass="10119">MGKIFLWIGAVSMAIFLAKTQLWTSDTYGPFVEGCMKGDNVTEERCECLGKYVHKHFSDNEVKAIMAQQLEGAFGEKVREVVAAGSQACLTP</sequence>
<dbReference type="EMBL" id="JADEYS010000005">
    <property type="protein sequence ID" value="MBE9396877.1"/>
    <property type="molecule type" value="Genomic_DNA"/>
</dbReference>
<dbReference type="Proteomes" id="UP000640333">
    <property type="component" value="Unassembled WGS sequence"/>
</dbReference>
<keyword evidence="2" id="KW-1185">Reference proteome</keyword>
<proteinExistence type="predicted"/>
<reference evidence="1" key="1">
    <citation type="submission" date="2020-10" db="EMBL/GenBank/DDBJ databases">
        <title>Bacterium isolated from coastal waters sediment.</title>
        <authorList>
            <person name="Chen R.-J."/>
            <person name="Lu D.-C."/>
            <person name="Zhu K.-L."/>
            <person name="Du Z.-J."/>
        </authorList>
    </citation>
    <scope>NUCLEOTIDE SEQUENCE</scope>
    <source>
        <strain evidence="1">N1Y112</strain>
    </source>
</reference>
<evidence type="ECO:0000313" key="2">
    <source>
        <dbReference type="Proteomes" id="UP000640333"/>
    </source>
</evidence>